<evidence type="ECO:0000256" key="1">
    <source>
        <dbReference type="SAM" id="MobiDB-lite"/>
    </source>
</evidence>
<name>A0A7X6RFP5_9CORY</name>
<proteinExistence type="predicted"/>
<feature type="compositionally biased region" description="Low complexity" evidence="1">
    <location>
        <begin position="98"/>
        <end position="112"/>
    </location>
</feature>
<dbReference type="RefSeq" id="WP_168685936.1">
    <property type="nucleotide sequence ID" value="NZ_JAAXPF010000012.1"/>
</dbReference>
<evidence type="ECO:0000313" key="3">
    <source>
        <dbReference type="EMBL" id="NKY69558.1"/>
    </source>
</evidence>
<evidence type="ECO:0000313" key="5">
    <source>
        <dbReference type="Proteomes" id="UP001549139"/>
    </source>
</evidence>
<sequence>MVVYDWFINDEVKTVRLPDLIDTTWKLRETQGDNTRAAADAALRDGGYDTLDDFVNGGGYDKARYSDQLQQAYHLVETGGPEVKAAAEAAIVGDRKTSTSSSPSSSTAAPASMRTGKRTTTTSIRCWRRDAT</sequence>
<gene>
    <name evidence="3" type="ORF">HF989_09330</name>
    <name evidence="2" type="ORF">JOF50_001469</name>
</gene>
<protein>
    <submittedName>
        <fullName evidence="3">Uncharacterized protein</fullName>
    </submittedName>
</protein>
<reference evidence="2 5" key="2">
    <citation type="submission" date="2024-06" db="EMBL/GenBank/DDBJ databases">
        <title>Sequencing the genomes of 1000 actinobacteria strains.</title>
        <authorList>
            <person name="Klenk H.-P."/>
        </authorList>
    </citation>
    <scope>NUCLEOTIDE SEQUENCE [LARGE SCALE GENOMIC DNA]</scope>
    <source>
        <strain evidence="2 5">DSM 44265</strain>
    </source>
</reference>
<keyword evidence="5" id="KW-1185">Reference proteome</keyword>
<dbReference type="EMBL" id="JBEPNZ010000001">
    <property type="protein sequence ID" value="MET3944670.1"/>
    <property type="molecule type" value="Genomic_DNA"/>
</dbReference>
<dbReference type="AlphaFoldDB" id="A0A7X6RFP5"/>
<dbReference type="InterPro" id="IPR005506">
    <property type="entry name" value="DUF312_ALF"/>
</dbReference>
<dbReference type="Pfam" id="PF03752">
    <property type="entry name" value="ALF"/>
    <property type="match status" value="1"/>
</dbReference>
<dbReference type="Proteomes" id="UP000554284">
    <property type="component" value="Unassembled WGS sequence"/>
</dbReference>
<feature type="region of interest" description="Disordered" evidence="1">
    <location>
        <begin position="91"/>
        <end position="132"/>
    </location>
</feature>
<evidence type="ECO:0000313" key="4">
    <source>
        <dbReference type="Proteomes" id="UP000554284"/>
    </source>
</evidence>
<accession>A0A7X6RFP5</accession>
<dbReference type="EMBL" id="JAAXPF010000012">
    <property type="protein sequence ID" value="NKY69558.1"/>
    <property type="molecule type" value="Genomic_DNA"/>
</dbReference>
<evidence type="ECO:0000313" key="2">
    <source>
        <dbReference type="EMBL" id="MET3944670.1"/>
    </source>
</evidence>
<dbReference type="Proteomes" id="UP001549139">
    <property type="component" value="Unassembled WGS sequence"/>
</dbReference>
<reference evidence="3 4" key="1">
    <citation type="submission" date="2020-04" db="EMBL/GenBank/DDBJ databases">
        <title>MicrobeNet Type strains.</title>
        <authorList>
            <person name="Nicholson A.C."/>
        </authorList>
    </citation>
    <scope>NUCLEOTIDE SEQUENCE [LARGE SCALE GENOMIC DNA]</scope>
    <source>
        <strain evidence="3 4">ATCC 700355</strain>
    </source>
</reference>
<organism evidence="3 4">
    <name type="scientific">Corynebacterium mucifaciens</name>
    <dbReference type="NCBI Taxonomy" id="57171"/>
    <lineage>
        <taxon>Bacteria</taxon>
        <taxon>Bacillati</taxon>
        <taxon>Actinomycetota</taxon>
        <taxon>Actinomycetes</taxon>
        <taxon>Mycobacteriales</taxon>
        <taxon>Corynebacteriaceae</taxon>
        <taxon>Corynebacterium</taxon>
    </lineage>
</organism>
<comment type="caution">
    <text evidence="3">The sequence shown here is derived from an EMBL/GenBank/DDBJ whole genome shotgun (WGS) entry which is preliminary data.</text>
</comment>